<comment type="catalytic activity">
    <reaction evidence="5 6">
        <text>cytidine(34) in tRNA(Ile2) + L-lysine + ATP = lysidine(34) in tRNA(Ile2) + AMP + diphosphate + H(+)</text>
        <dbReference type="Rhea" id="RHEA:43744"/>
        <dbReference type="Rhea" id="RHEA-COMP:10625"/>
        <dbReference type="Rhea" id="RHEA-COMP:10670"/>
        <dbReference type="ChEBI" id="CHEBI:15378"/>
        <dbReference type="ChEBI" id="CHEBI:30616"/>
        <dbReference type="ChEBI" id="CHEBI:32551"/>
        <dbReference type="ChEBI" id="CHEBI:33019"/>
        <dbReference type="ChEBI" id="CHEBI:82748"/>
        <dbReference type="ChEBI" id="CHEBI:83665"/>
        <dbReference type="ChEBI" id="CHEBI:456215"/>
        <dbReference type="EC" id="6.3.4.19"/>
    </reaction>
</comment>
<dbReference type="OrthoDB" id="9807403at2"/>
<accession>A0A329Y8B7</accession>
<comment type="similarity">
    <text evidence="6">Belongs to the tRNA(Ile)-lysidine synthase family.</text>
</comment>
<dbReference type="EC" id="6.3.4.19" evidence="6"/>
<dbReference type="EMBL" id="QMKK01000044">
    <property type="protein sequence ID" value="RAX40071.1"/>
    <property type="molecule type" value="Genomic_DNA"/>
</dbReference>
<dbReference type="InterPro" id="IPR011063">
    <property type="entry name" value="TilS/TtcA_N"/>
</dbReference>
<comment type="domain">
    <text evidence="6">The N-terminal region contains the highly conserved SGGXDS motif, predicted to be a P-loop motif involved in ATP binding.</text>
</comment>
<dbReference type="Proteomes" id="UP000251205">
    <property type="component" value="Unassembled WGS sequence"/>
</dbReference>
<dbReference type="Gene3D" id="3.40.50.620">
    <property type="entry name" value="HUPs"/>
    <property type="match status" value="1"/>
</dbReference>
<evidence type="ECO:0000256" key="4">
    <source>
        <dbReference type="ARBA" id="ARBA00022840"/>
    </source>
</evidence>
<keyword evidence="2 6" id="KW-0819">tRNA processing</keyword>
<feature type="binding site" evidence="6">
    <location>
        <begin position="37"/>
        <end position="42"/>
    </location>
    <ligand>
        <name>ATP</name>
        <dbReference type="ChEBI" id="CHEBI:30616"/>
    </ligand>
</feature>
<evidence type="ECO:0000259" key="7">
    <source>
        <dbReference type="Pfam" id="PF01171"/>
    </source>
</evidence>
<dbReference type="GO" id="GO:0005737">
    <property type="term" value="C:cytoplasm"/>
    <property type="evidence" value="ECO:0007669"/>
    <property type="project" value="UniProtKB-SubCell"/>
</dbReference>
<reference evidence="8 9" key="1">
    <citation type="submission" date="2018-06" db="EMBL/GenBank/DDBJ databases">
        <title>Whole Genome Sequence of an efficient microsymbiont, Rhizobium tropici.</title>
        <authorList>
            <person name="Srinivasan R."/>
            <person name="Singh H.V."/>
            <person name="Srivastava R."/>
            <person name="Kumari B."/>
            <person name="Radhakrishna A."/>
        </authorList>
    </citation>
    <scope>NUCLEOTIDE SEQUENCE [LARGE SCALE GENOMIC DNA]</scope>
    <source>
        <strain evidence="8 9">IGFRI Rhizo-19</strain>
    </source>
</reference>
<dbReference type="CDD" id="cd01992">
    <property type="entry name" value="TilS_N"/>
    <property type="match status" value="1"/>
</dbReference>
<dbReference type="PANTHER" id="PTHR43033:SF1">
    <property type="entry name" value="TRNA(ILE)-LYSIDINE SYNTHASE-RELATED"/>
    <property type="match status" value="1"/>
</dbReference>
<evidence type="ECO:0000256" key="6">
    <source>
        <dbReference type="HAMAP-Rule" id="MF_01161"/>
    </source>
</evidence>
<sequence>MSIDAVTGGATALMPEAAATVFLQSLSTPAHILVAVSGGSDSIGLLIALDEQLKSHSRRDITLSAATIDHGLRAAAADEAREVAALCALRGIPHFTRRWEGEKPATGLMAAAREARYELLADLAEEISGNLIVTAHTMDDQRETMVMRGKRRLAEVDGLGTGIADAMLFDRRIWIVRPFLACRRMDIRPWLKMRGISWLDDPSNADMRYERVRTRMELEADASGSLSGDGGAGRAALSGKAAAWLDDHVTIHANALCVIDRSGLSTDKAVVAYALSYLAAVFGGRTYAPGRAQMQRVLEFVNGADPGRRTAGGVVFDLRRDGLYLMRESRNIAPLSLAPGKKGNWDGRFEISNSGRVPLVVRPAGTENAAIFPSNLPKGAARRAGAALPVMTTDVGTKAASVAVVPYLAPFDRFLTRFDLTFADRLSIAFGREAYMRPPVSVL</sequence>
<dbReference type="HAMAP" id="MF_01161">
    <property type="entry name" value="tRNA_Ile_lys_synt"/>
    <property type="match status" value="1"/>
</dbReference>
<dbReference type="GO" id="GO:0032267">
    <property type="term" value="F:tRNA(Ile)-lysidine synthase activity"/>
    <property type="evidence" value="ECO:0007669"/>
    <property type="project" value="UniProtKB-EC"/>
</dbReference>
<protein>
    <recommendedName>
        <fullName evidence="6">tRNA(Ile)-lysidine synthase</fullName>
        <ecNumber evidence="6">6.3.4.19</ecNumber>
    </recommendedName>
    <alternativeName>
        <fullName evidence="6">tRNA(Ile)-2-lysyl-cytidine synthase</fullName>
    </alternativeName>
    <alternativeName>
        <fullName evidence="6">tRNA(Ile)-lysidine synthetase</fullName>
    </alternativeName>
</protein>
<comment type="subcellular location">
    <subcellularLocation>
        <location evidence="6">Cytoplasm</location>
    </subcellularLocation>
</comment>
<evidence type="ECO:0000313" key="8">
    <source>
        <dbReference type="EMBL" id="RAX40071.1"/>
    </source>
</evidence>
<dbReference type="InterPro" id="IPR012795">
    <property type="entry name" value="tRNA_Ile_lys_synt_N"/>
</dbReference>
<dbReference type="RefSeq" id="WP_112343410.1">
    <property type="nucleotide sequence ID" value="NZ_QMKK01000044.1"/>
</dbReference>
<evidence type="ECO:0000256" key="3">
    <source>
        <dbReference type="ARBA" id="ARBA00022741"/>
    </source>
</evidence>
<evidence type="ECO:0000256" key="1">
    <source>
        <dbReference type="ARBA" id="ARBA00022598"/>
    </source>
</evidence>
<keyword evidence="6" id="KW-0963">Cytoplasm</keyword>
<keyword evidence="3 6" id="KW-0547">Nucleotide-binding</keyword>
<keyword evidence="1 6" id="KW-0436">Ligase</keyword>
<evidence type="ECO:0000256" key="5">
    <source>
        <dbReference type="ARBA" id="ARBA00048539"/>
    </source>
</evidence>
<dbReference type="GO" id="GO:0006400">
    <property type="term" value="P:tRNA modification"/>
    <property type="evidence" value="ECO:0007669"/>
    <property type="project" value="UniProtKB-UniRule"/>
</dbReference>
<comment type="function">
    <text evidence="6">Ligates lysine onto the cytidine present at position 34 of the AUA codon-specific tRNA(Ile) that contains the anticodon CAU, in an ATP-dependent manner. Cytidine is converted to lysidine, thus changing the amino acid specificity of the tRNA from methionine to isoleucine.</text>
</comment>
<dbReference type="SUPFAM" id="SSF52402">
    <property type="entry name" value="Adenine nucleotide alpha hydrolases-like"/>
    <property type="match status" value="1"/>
</dbReference>
<organism evidence="8 9">
    <name type="scientific">Rhizobium tropici</name>
    <dbReference type="NCBI Taxonomy" id="398"/>
    <lineage>
        <taxon>Bacteria</taxon>
        <taxon>Pseudomonadati</taxon>
        <taxon>Pseudomonadota</taxon>
        <taxon>Alphaproteobacteria</taxon>
        <taxon>Hyphomicrobiales</taxon>
        <taxon>Rhizobiaceae</taxon>
        <taxon>Rhizobium/Agrobacterium group</taxon>
        <taxon>Rhizobium</taxon>
    </lineage>
</organism>
<dbReference type="GO" id="GO:0005524">
    <property type="term" value="F:ATP binding"/>
    <property type="evidence" value="ECO:0007669"/>
    <property type="project" value="UniProtKB-UniRule"/>
</dbReference>
<proteinExistence type="inferred from homology"/>
<name>A0A329Y8B7_RHITR</name>
<dbReference type="NCBIfam" id="TIGR02432">
    <property type="entry name" value="lysidine_TilS_N"/>
    <property type="match status" value="1"/>
</dbReference>
<feature type="domain" description="tRNA(Ile)-lysidine/2-thiocytidine synthase N-terminal" evidence="7">
    <location>
        <begin position="31"/>
        <end position="216"/>
    </location>
</feature>
<dbReference type="InterPro" id="IPR012094">
    <property type="entry name" value="tRNA_Ile_lys_synt"/>
</dbReference>
<gene>
    <name evidence="6 8" type="primary">tilS</name>
    <name evidence="8" type="ORF">DQ393_19705</name>
</gene>
<evidence type="ECO:0000313" key="9">
    <source>
        <dbReference type="Proteomes" id="UP000251205"/>
    </source>
</evidence>
<dbReference type="InterPro" id="IPR014729">
    <property type="entry name" value="Rossmann-like_a/b/a_fold"/>
</dbReference>
<dbReference type="Pfam" id="PF01171">
    <property type="entry name" value="ATP_bind_3"/>
    <property type="match status" value="1"/>
</dbReference>
<comment type="caution">
    <text evidence="8">The sequence shown here is derived from an EMBL/GenBank/DDBJ whole genome shotgun (WGS) entry which is preliminary data.</text>
</comment>
<keyword evidence="4 6" id="KW-0067">ATP-binding</keyword>
<dbReference type="PANTHER" id="PTHR43033">
    <property type="entry name" value="TRNA(ILE)-LYSIDINE SYNTHASE-RELATED"/>
    <property type="match status" value="1"/>
</dbReference>
<evidence type="ECO:0000256" key="2">
    <source>
        <dbReference type="ARBA" id="ARBA00022694"/>
    </source>
</evidence>
<dbReference type="AlphaFoldDB" id="A0A329Y8B7"/>